<dbReference type="EMBL" id="UINC01056878">
    <property type="protein sequence ID" value="SVB77427.1"/>
    <property type="molecule type" value="Genomic_DNA"/>
</dbReference>
<proteinExistence type="predicted"/>
<reference evidence="2" key="1">
    <citation type="submission" date="2018-05" db="EMBL/GenBank/DDBJ databases">
        <authorList>
            <person name="Lanie J.A."/>
            <person name="Ng W.-L."/>
            <person name="Kazmierczak K.M."/>
            <person name="Andrzejewski T.M."/>
            <person name="Davidsen T.M."/>
            <person name="Wayne K.J."/>
            <person name="Tettelin H."/>
            <person name="Glass J.I."/>
            <person name="Rusch D."/>
            <person name="Podicherti R."/>
            <person name="Tsui H.-C.T."/>
            <person name="Winkler M.E."/>
        </authorList>
    </citation>
    <scope>NUCLEOTIDE SEQUENCE</scope>
</reference>
<accession>A0A382GS15</accession>
<feature type="transmembrane region" description="Helical" evidence="1">
    <location>
        <begin position="254"/>
        <end position="275"/>
    </location>
</feature>
<keyword evidence="1" id="KW-1133">Transmembrane helix</keyword>
<name>A0A382GS15_9ZZZZ</name>
<keyword evidence="1" id="KW-0472">Membrane</keyword>
<evidence type="ECO:0000256" key="1">
    <source>
        <dbReference type="SAM" id="Phobius"/>
    </source>
</evidence>
<protein>
    <submittedName>
        <fullName evidence="2">Uncharacterized protein</fullName>
    </submittedName>
</protein>
<feature type="transmembrane region" description="Helical" evidence="1">
    <location>
        <begin position="203"/>
        <end position="222"/>
    </location>
</feature>
<keyword evidence="1" id="KW-0812">Transmembrane</keyword>
<gene>
    <name evidence="2" type="ORF">METZ01_LOCUS230281</name>
</gene>
<organism evidence="2">
    <name type="scientific">marine metagenome</name>
    <dbReference type="NCBI Taxonomy" id="408172"/>
    <lineage>
        <taxon>unclassified sequences</taxon>
        <taxon>metagenomes</taxon>
        <taxon>ecological metagenomes</taxon>
    </lineage>
</organism>
<dbReference type="AlphaFoldDB" id="A0A382GS15"/>
<evidence type="ECO:0000313" key="2">
    <source>
        <dbReference type="EMBL" id="SVB77427.1"/>
    </source>
</evidence>
<sequence>MDRLPILFCSFLVLFSLFGGSAGETVSVSVNPGWMEWEARDCEMVTDENGTWEDCEYYEVYQTNITDNGWKMDIALGENFTFAFIAANLENGTEYAFSYEIVQTAGNEDGMWQEGVANASHQFFANNTGEYVYNLTGQFISDDIYLNNCTSLRATVSFIKNSDAENGTWEELAKFSTNRFSPSGRSMDPLCQPSYREISNNSGGFLGIFGLCLSPILFLFTVSKMFSLFFQPSDTEVAANTSRIDVVTNSNTRALFWLIMMFVSVIMFFMSMIVMW</sequence>